<accession>A0AC35FM47</accession>
<proteinExistence type="predicted"/>
<protein>
    <submittedName>
        <fullName evidence="2">Kinesin motor domain-containing protein</fullName>
    </submittedName>
</protein>
<evidence type="ECO:0000313" key="1">
    <source>
        <dbReference type="Proteomes" id="UP000887580"/>
    </source>
</evidence>
<name>A0AC35FM47_9BILA</name>
<sequence>MSRSSSPQLFASGDAKENFSPITVRKTRSACNSAKSSRVKLPSLSTSVKVVLRIKKEDKSDSKNTLIAEKRSDGKDHVMVNHDTQHAFPFDKVLDQDATQLDTYNAVIGNGIDLCLSGYHVSVFAYGQTGSGKTYSITGIESQPGILPLFATNLFKKISREKLESNIYVSLSFYEVYQEKVFDLLSVNRKALRVRGGTDDPYVENVMEIGVKNEVELEQWRRTGLSRRATAATLMNELSSRSHAIFCLKVQREYEGSGRVVVSKCFFVDLAGSERLPTSGDHRFNESTSINKSLLSLQRVVDARASNNGFVSYRDSVLTRLLKNCFDGNSVTTLLATVSPLQCYASETLNTLRFASKAAQMTQEPTINEEVSGETVAYLREQNDFFIQTIAEKDAQIETLKKHCAAVEKIHAPAMLELFQDESLNQWIPLESGTKFSLLDDHLAEYSLKGKDWNITALADGVFVNGVSLKKRSSEVLKHGDAISYYERKFCAIYLDENCGPQKFVSYDRAKLEYVTKVFEKQKEEITEEIVAESKQNVKAVRDTLETELGTLRKELESLKEQLKNKKTDEEKSAVKKEVEMVESMINDTEDVKKNLTAAVFKETEIFKAKKEESEEEKTMHVMIKSKIEMLNSLLNRTGKSKIFDFRFHDLQTVKLFNKKNKVYAELDCEKFFEMYDHFADLYQSNRTPDEILAEFDCFLYSNRYVWKPLRSGVGSSLLQTAVFNTLHETARKRRSTYADVSYGFASRRSVIADIIQKPSERPTSQPIDEFTRHLSLFALAGQRGLKTHEDFEKLSETSILLNACAAIRKNFDVFVAPENFMTAASLQKKATNIVGVYRSIGSLDALETAAELCLISPTIIDISLDYCPKEILERIDRLRQLIESWINAVREDTAFPDLGKLLFSEIDRIIHIVGYLAYFLGKEVEITDGDVQKEFMKGVMSAVTELTADVPTILEQCNAEKTTREKMKKLASSFVKEILKYAQEHVNQEFIFEVCRRVIIIKEQVITLSEDRAGRMIEKLDDLILKMEEFSTIIKPETIETIKNGLLVWKQLSLVASKPPKPRA</sequence>
<dbReference type="WBParaSite" id="PS1159_v2.g18848.t1">
    <property type="protein sequence ID" value="PS1159_v2.g18848.t1"/>
    <property type="gene ID" value="PS1159_v2.g18848"/>
</dbReference>
<dbReference type="Proteomes" id="UP000887580">
    <property type="component" value="Unplaced"/>
</dbReference>
<evidence type="ECO:0000313" key="2">
    <source>
        <dbReference type="WBParaSite" id="PS1159_v2.g18848.t1"/>
    </source>
</evidence>
<reference evidence="2" key="1">
    <citation type="submission" date="2022-11" db="UniProtKB">
        <authorList>
            <consortium name="WormBaseParasite"/>
        </authorList>
    </citation>
    <scope>IDENTIFICATION</scope>
</reference>
<organism evidence="1 2">
    <name type="scientific">Panagrolaimus sp. PS1159</name>
    <dbReference type="NCBI Taxonomy" id="55785"/>
    <lineage>
        <taxon>Eukaryota</taxon>
        <taxon>Metazoa</taxon>
        <taxon>Ecdysozoa</taxon>
        <taxon>Nematoda</taxon>
        <taxon>Chromadorea</taxon>
        <taxon>Rhabditida</taxon>
        <taxon>Tylenchina</taxon>
        <taxon>Panagrolaimomorpha</taxon>
        <taxon>Panagrolaimoidea</taxon>
        <taxon>Panagrolaimidae</taxon>
        <taxon>Panagrolaimus</taxon>
    </lineage>
</organism>